<dbReference type="PANTHER" id="PTHR47354">
    <property type="entry name" value="NADH OXIDOREDUCTASE HCR"/>
    <property type="match status" value="1"/>
</dbReference>
<keyword evidence="8 13" id="KW-1133">Transmembrane helix</keyword>
<keyword evidence="6" id="KW-0479">Metal-binding</keyword>
<gene>
    <name evidence="15" type="ORF">BN1012_Phect894</name>
</gene>
<accession>X5M7H4</accession>
<evidence type="ECO:0000256" key="1">
    <source>
        <dbReference type="ARBA" id="ARBA00001974"/>
    </source>
</evidence>
<evidence type="ECO:0000256" key="5">
    <source>
        <dbReference type="ARBA" id="ARBA00022714"/>
    </source>
</evidence>
<evidence type="ECO:0000256" key="2">
    <source>
        <dbReference type="ARBA" id="ARBA00004141"/>
    </source>
</evidence>
<dbReference type="STRING" id="1458461.BN1012_Phect894"/>
<dbReference type="PROSITE" id="PS51384">
    <property type="entry name" value="FAD_FR"/>
    <property type="match status" value="1"/>
</dbReference>
<dbReference type="GO" id="GO:0016020">
    <property type="term" value="C:membrane"/>
    <property type="evidence" value="ECO:0007669"/>
    <property type="project" value="UniProtKB-SubCell"/>
</dbReference>
<feature type="transmembrane region" description="Helical" evidence="13">
    <location>
        <begin position="140"/>
        <end position="159"/>
    </location>
</feature>
<evidence type="ECO:0000256" key="13">
    <source>
        <dbReference type="SAM" id="Phobius"/>
    </source>
</evidence>
<dbReference type="InterPro" id="IPR013112">
    <property type="entry name" value="FAD-bd_8"/>
</dbReference>
<dbReference type="Proteomes" id="UP000032160">
    <property type="component" value="Chromosome I"/>
</dbReference>
<reference evidence="15 16" key="1">
    <citation type="journal article" date="2014" name="Front. Genet.">
        <title>Genome and metabolic network of "Candidatus Phaeomarinobacter ectocarpi" Ec32, a new candidate genus of Alphaproteobacteria frequently associated with brown algae.</title>
        <authorList>
            <person name="Dittami S.M."/>
            <person name="Barbeyron T."/>
            <person name="Boyen C."/>
            <person name="Cambefort J."/>
            <person name="Collet G."/>
            <person name="Delage L."/>
            <person name="Gobet A."/>
            <person name="Groisillier A."/>
            <person name="Leblanc C."/>
            <person name="Michel G."/>
            <person name="Scornet D."/>
            <person name="Siegel A."/>
            <person name="Tapia J.E."/>
            <person name="Tonon T."/>
        </authorList>
    </citation>
    <scope>NUCLEOTIDE SEQUENCE [LARGE SCALE GENOMIC DNA]</scope>
    <source>
        <strain evidence="15 16">Ec32</strain>
    </source>
</reference>
<evidence type="ECO:0000256" key="4">
    <source>
        <dbReference type="ARBA" id="ARBA00022692"/>
    </source>
</evidence>
<dbReference type="PANTHER" id="PTHR47354:SF8">
    <property type="entry name" value="1,2-PHENYLACETYL-COA EPOXIDASE, SUBUNIT E"/>
    <property type="match status" value="1"/>
</dbReference>
<dbReference type="InterPro" id="IPR039261">
    <property type="entry name" value="FNR_nucleotide-bd"/>
</dbReference>
<dbReference type="KEGG" id="pect:BN1012_Phect894"/>
<keyword evidence="7" id="KW-0274">FAD</keyword>
<keyword evidence="4 13" id="KW-0812">Transmembrane</keyword>
<dbReference type="GO" id="GO:0016491">
    <property type="term" value="F:oxidoreductase activity"/>
    <property type="evidence" value="ECO:0007669"/>
    <property type="project" value="UniProtKB-KW"/>
</dbReference>
<evidence type="ECO:0000256" key="3">
    <source>
        <dbReference type="ARBA" id="ARBA00022630"/>
    </source>
</evidence>
<dbReference type="InterPro" id="IPR050415">
    <property type="entry name" value="MRET"/>
</dbReference>
<feature type="transmembrane region" description="Helical" evidence="13">
    <location>
        <begin position="69"/>
        <end position="86"/>
    </location>
</feature>
<evidence type="ECO:0000256" key="11">
    <source>
        <dbReference type="ARBA" id="ARBA00023014"/>
    </source>
</evidence>
<dbReference type="RefSeq" id="WP_043949868.1">
    <property type="nucleotide sequence ID" value="NZ_HG966617.1"/>
</dbReference>
<organism evidence="15 16">
    <name type="scientific">Candidatus Phaeomarinibacter ectocarpi</name>
    <dbReference type="NCBI Taxonomy" id="1458461"/>
    <lineage>
        <taxon>Bacteria</taxon>
        <taxon>Pseudomonadati</taxon>
        <taxon>Pseudomonadota</taxon>
        <taxon>Alphaproteobacteria</taxon>
        <taxon>Hyphomicrobiales</taxon>
        <taxon>Parvibaculaceae</taxon>
        <taxon>Candidatus Phaeomarinibacter</taxon>
    </lineage>
</organism>
<evidence type="ECO:0000256" key="12">
    <source>
        <dbReference type="ARBA" id="ARBA00023136"/>
    </source>
</evidence>
<feature type="domain" description="FAD-binding FR-type" evidence="14">
    <location>
        <begin position="182"/>
        <end position="289"/>
    </location>
</feature>
<keyword evidence="12 13" id="KW-0472">Membrane</keyword>
<dbReference type="SUPFAM" id="SSF63380">
    <property type="entry name" value="Riboflavin synthase domain-like"/>
    <property type="match status" value="1"/>
</dbReference>
<name>X5M7H4_9HYPH</name>
<evidence type="ECO:0000256" key="10">
    <source>
        <dbReference type="ARBA" id="ARBA00023004"/>
    </source>
</evidence>
<dbReference type="OrthoDB" id="9792185at2"/>
<keyword evidence="11" id="KW-0411">Iron-sulfur</keyword>
<keyword evidence="5" id="KW-0001">2Fe-2S</keyword>
<dbReference type="InterPro" id="IPR017938">
    <property type="entry name" value="Riboflavin_synthase-like_b-brl"/>
</dbReference>
<comment type="cofactor">
    <cofactor evidence="1">
        <name>FAD</name>
        <dbReference type="ChEBI" id="CHEBI:57692"/>
    </cofactor>
</comment>
<dbReference type="EMBL" id="HG966617">
    <property type="protein sequence ID" value="CDO59108.1"/>
    <property type="molecule type" value="Genomic_DNA"/>
</dbReference>
<dbReference type="GO" id="GO:0050660">
    <property type="term" value="F:flavin adenine dinucleotide binding"/>
    <property type="evidence" value="ECO:0007669"/>
    <property type="project" value="TreeGrafter"/>
</dbReference>
<dbReference type="GO" id="GO:0046872">
    <property type="term" value="F:metal ion binding"/>
    <property type="evidence" value="ECO:0007669"/>
    <property type="project" value="UniProtKB-KW"/>
</dbReference>
<keyword evidence="10" id="KW-0408">Iron</keyword>
<dbReference type="GO" id="GO:0051537">
    <property type="term" value="F:2 iron, 2 sulfur cluster binding"/>
    <property type="evidence" value="ECO:0007669"/>
    <property type="project" value="UniProtKB-KW"/>
</dbReference>
<feature type="transmembrane region" description="Helical" evidence="13">
    <location>
        <begin position="165"/>
        <end position="185"/>
    </location>
</feature>
<protein>
    <submittedName>
        <fullName evidence="15">Putative oxidoreductase</fullName>
    </submittedName>
</protein>
<evidence type="ECO:0000256" key="9">
    <source>
        <dbReference type="ARBA" id="ARBA00023002"/>
    </source>
</evidence>
<dbReference type="InterPro" id="IPR013130">
    <property type="entry name" value="Fe3_Rdtase_TM_dom"/>
</dbReference>
<evidence type="ECO:0000313" key="15">
    <source>
        <dbReference type="EMBL" id="CDO59108.1"/>
    </source>
</evidence>
<evidence type="ECO:0000256" key="7">
    <source>
        <dbReference type="ARBA" id="ARBA00022827"/>
    </source>
</evidence>
<dbReference type="Gene3D" id="3.40.50.80">
    <property type="entry name" value="Nucleotide-binding domain of ferredoxin-NADP reductase (FNR) module"/>
    <property type="match status" value="1"/>
</dbReference>
<sequence length="440" mass="47576">MRSFGVVIVIIALAIPAYWFAQLAPNRDAEALFSQYLGVTALVAMGLSQLLATRMAVLEPIFGGLDRIYVLHKWLGVGAIVAILLHDTIDADMEALGRQTGLMEFAETLGEISLYGILILGVLTIATWVPYQFWRLTHKFMGAFFVLSALHFIFIGKPFDLGDPLAVYVLAICAVGTLSYLYTLVPFGVLQGRAAYEVASVDKTGDTVAISLKPLRGGISHRAGQFAFVSFVVPGKSEVHPFTISAAPNADKTIRFTAKALGDYTRSLGELAVGMRARVSRAYGHFQSSKRGSCDVWIGAGIGITPFLAWSGRRDLVPRPTHLFYCVQSKSNAVGLDELEAAAAADPNLTLHVVDSTVSGRLTADQISDAIGGVGKGVNAHFCGPTPMRKALKDGLVAKGMRRSAFHYEEFEIRSDLGLRKFSGWLIARGVRRFSKTASS</sequence>
<dbReference type="Gene3D" id="2.40.30.10">
    <property type="entry name" value="Translation factors"/>
    <property type="match status" value="1"/>
</dbReference>
<dbReference type="AlphaFoldDB" id="X5M7H4"/>
<dbReference type="Pfam" id="PF01794">
    <property type="entry name" value="Ferric_reduct"/>
    <property type="match status" value="1"/>
</dbReference>
<dbReference type="Pfam" id="PF08022">
    <property type="entry name" value="FAD_binding_8"/>
    <property type="match status" value="1"/>
</dbReference>
<keyword evidence="3" id="KW-0285">Flavoprotein</keyword>
<feature type="transmembrane region" description="Helical" evidence="13">
    <location>
        <begin position="33"/>
        <end position="57"/>
    </location>
</feature>
<dbReference type="SUPFAM" id="SSF52343">
    <property type="entry name" value="Ferredoxin reductase-like, C-terminal NADP-linked domain"/>
    <property type="match status" value="1"/>
</dbReference>
<comment type="subcellular location">
    <subcellularLocation>
        <location evidence="2">Membrane</location>
        <topology evidence="2">Multi-pass membrane protein</topology>
    </subcellularLocation>
</comment>
<proteinExistence type="predicted"/>
<keyword evidence="9" id="KW-0560">Oxidoreductase</keyword>
<dbReference type="InterPro" id="IPR017927">
    <property type="entry name" value="FAD-bd_FR_type"/>
</dbReference>
<evidence type="ECO:0000259" key="14">
    <source>
        <dbReference type="PROSITE" id="PS51384"/>
    </source>
</evidence>
<dbReference type="CDD" id="cd06198">
    <property type="entry name" value="FNR_like_3"/>
    <property type="match status" value="1"/>
</dbReference>
<keyword evidence="16" id="KW-1185">Reference proteome</keyword>
<dbReference type="HOGENOM" id="CLU_003827_19_0_5"/>
<evidence type="ECO:0000313" key="16">
    <source>
        <dbReference type="Proteomes" id="UP000032160"/>
    </source>
</evidence>
<evidence type="ECO:0000256" key="6">
    <source>
        <dbReference type="ARBA" id="ARBA00022723"/>
    </source>
</evidence>
<evidence type="ECO:0000256" key="8">
    <source>
        <dbReference type="ARBA" id="ARBA00022989"/>
    </source>
</evidence>
<feature type="transmembrane region" description="Helical" evidence="13">
    <location>
        <begin position="112"/>
        <end position="133"/>
    </location>
</feature>